<dbReference type="Gene3D" id="1.10.630.10">
    <property type="entry name" value="Cytochrome P450"/>
    <property type="match status" value="1"/>
</dbReference>
<dbReference type="InterPro" id="IPR017972">
    <property type="entry name" value="Cyt_P450_CS"/>
</dbReference>
<dbReference type="PANTHER" id="PTHR46696">
    <property type="entry name" value="P450, PUTATIVE (EUROFUNG)-RELATED"/>
    <property type="match status" value="1"/>
</dbReference>
<keyword evidence="2" id="KW-0408">Iron</keyword>
<evidence type="ECO:0000313" key="4">
    <source>
        <dbReference type="Proteomes" id="UP000661607"/>
    </source>
</evidence>
<keyword evidence="2" id="KW-0479">Metal-binding</keyword>
<dbReference type="PROSITE" id="PS00086">
    <property type="entry name" value="CYTOCHROME_P450"/>
    <property type="match status" value="1"/>
</dbReference>
<protein>
    <submittedName>
        <fullName evidence="3">Cytochrome P450</fullName>
    </submittedName>
</protein>
<dbReference type="InterPro" id="IPR002397">
    <property type="entry name" value="Cyt_P450_B"/>
</dbReference>
<comment type="caution">
    <text evidence="3">The sequence shown here is derived from an EMBL/GenBank/DDBJ whole genome shotgun (WGS) entry which is preliminary data.</text>
</comment>
<keyword evidence="2" id="KW-0349">Heme</keyword>
<dbReference type="InterPro" id="IPR001128">
    <property type="entry name" value="Cyt_P450"/>
</dbReference>
<organism evidence="3 4">
    <name type="scientific">Nonomuraea africana</name>
    <dbReference type="NCBI Taxonomy" id="46171"/>
    <lineage>
        <taxon>Bacteria</taxon>
        <taxon>Bacillati</taxon>
        <taxon>Actinomycetota</taxon>
        <taxon>Actinomycetes</taxon>
        <taxon>Streptosporangiales</taxon>
        <taxon>Streptosporangiaceae</taxon>
        <taxon>Nonomuraea</taxon>
    </lineage>
</organism>
<evidence type="ECO:0000256" key="1">
    <source>
        <dbReference type="ARBA" id="ARBA00010617"/>
    </source>
</evidence>
<dbReference type="Pfam" id="PF00067">
    <property type="entry name" value="p450"/>
    <property type="match status" value="1"/>
</dbReference>
<dbReference type="RefSeq" id="WP_192775534.1">
    <property type="nucleotide sequence ID" value="NZ_BAAASY010000040.1"/>
</dbReference>
<keyword evidence="2" id="KW-0560">Oxidoreductase</keyword>
<dbReference type="Proteomes" id="UP000661607">
    <property type="component" value="Unassembled WGS sequence"/>
</dbReference>
<proteinExistence type="inferred from homology"/>
<dbReference type="PRINTS" id="PR00359">
    <property type="entry name" value="BP450"/>
</dbReference>
<dbReference type="PANTHER" id="PTHR46696:SF1">
    <property type="entry name" value="CYTOCHROME P450 YJIB-RELATED"/>
    <property type="match status" value="1"/>
</dbReference>
<dbReference type="EMBL" id="JADBEF010000001">
    <property type="protein sequence ID" value="MBE1560464.1"/>
    <property type="molecule type" value="Genomic_DNA"/>
</dbReference>
<name>A0ABR9KEN2_9ACTN</name>
<comment type="similarity">
    <text evidence="1 2">Belongs to the cytochrome P450 family.</text>
</comment>
<evidence type="ECO:0000256" key="2">
    <source>
        <dbReference type="RuleBase" id="RU000461"/>
    </source>
</evidence>
<gene>
    <name evidence="3" type="ORF">H4W81_003243</name>
</gene>
<evidence type="ECO:0000313" key="3">
    <source>
        <dbReference type="EMBL" id="MBE1560464.1"/>
    </source>
</evidence>
<dbReference type="InterPro" id="IPR036396">
    <property type="entry name" value="Cyt_P450_sf"/>
</dbReference>
<accession>A0ABR9KEN2</accession>
<sequence>MSKRDELFNPLDPEVIRDPYPTYRRLRETDPVYWHEQLGAWILTRHADCTHALKNPDLFTTDFRKVGVPTPGPLLSLQTLDPPDQTPLRHFAIDAMRAQDFGELERDAWQRAEALLHELRSRGTFDFVHDFATPFTLGTISRLVGMPPPEADEEWRRRNDQLHRSMDAGLDPDSEEAGLAAREAFSDYVARWLAGEPTQGISAYVADNRSQLDYSDEVLCNSLRAFWHAGFEVPARFLGNAVTTLLRHPELLEATLEDVDTAVEELVRFSGPVHVVSRMCTKNTELGGREISRGDLVVTVLAAANRDPERFDRPEELDLTRHPNPHLGFGRGTHSCLGNAVARIEGRVVLTTLFRAYPDVRLAGELQWWENATLRGLSQMPVSLGRVSATIG</sequence>
<dbReference type="SUPFAM" id="SSF48264">
    <property type="entry name" value="Cytochrome P450"/>
    <property type="match status" value="1"/>
</dbReference>
<keyword evidence="2" id="KW-0503">Monooxygenase</keyword>
<reference evidence="3 4" key="1">
    <citation type="submission" date="2020-10" db="EMBL/GenBank/DDBJ databases">
        <title>Sequencing the genomes of 1000 actinobacteria strains.</title>
        <authorList>
            <person name="Klenk H.-P."/>
        </authorList>
    </citation>
    <scope>NUCLEOTIDE SEQUENCE [LARGE SCALE GENOMIC DNA]</scope>
    <source>
        <strain evidence="3 4">DSM 43748</strain>
    </source>
</reference>
<keyword evidence="4" id="KW-1185">Reference proteome</keyword>